<feature type="signal peptide" evidence="4">
    <location>
        <begin position="1"/>
        <end position="17"/>
    </location>
</feature>
<accession>A0ABR1QES1</accession>
<keyword evidence="4" id="KW-0732">Signal</keyword>
<proteinExistence type="inferred from homology"/>
<comment type="subcellular location">
    <subcellularLocation>
        <location evidence="1">Cell envelope</location>
    </subcellularLocation>
</comment>
<evidence type="ECO:0000256" key="1">
    <source>
        <dbReference type="ARBA" id="ARBA00004196"/>
    </source>
</evidence>
<keyword evidence="3" id="KW-1015">Disulfide bond</keyword>
<dbReference type="PANTHER" id="PTHR42341">
    <property type="entry name" value="HYDROPHOBIN"/>
    <property type="match status" value="1"/>
</dbReference>
<dbReference type="Pfam" id="PF06766">
    <property type="entry name" value="Hydrophobin_2"/>
    <property type="match status" value="1"/>
</dbReference>
<dbReference type="EMBL" id="JAQQWE010000005">
    <property type="protein sequence ID" value="KAK7952394.1"/>
    <property type="molecule type" value="Genomic_DNA"/>
</dbReference>
<evidence type="ECO:0008006" key="7">
    <source>
        <dbReference type="Google" id="ProtNLM"/>
    </source>
</evidence>
<organism evidence="5 6">
    <name type="scientific">Apiospora aurea</name>
    <dbReference type="NCBI Taxonomy" id="335848"/>
    <lineage>
        <taxon>Eukaryota</taxon>
        <taxon>Fungi</taxon>
        <taxon>Dikarya</taxon>
        <taxon>Ascomycota</taxon>
        <taxon>Pezizomycotina</taxon>
        <taxon>Sordariomycetes</taxon>
        <taxon>Xylariomycetidae</taxon>
        <taxon>Amphisphaeriales</taxon>
        <taxon>Apiosporaceae</taxon>
        <taxon>Apiospora</taxon>
    </lineage>
</organism>
<evidence type="ECO:0000256" key="4">
    <source>
        <dbReference type="SAM" id="SignalP"/>
    </source>
</evidence>
<evidence type="ECO:0000256" key="3">
    <source>
        <dbReference type="ARBA" id="ARBA00023157"/>
    </source>
</evidence>
<dbReference type="SUPFAM" id="SSF101751">
    <property type="entry name" value="Hydrophobin II, HfbII"/>
    <property type="match status" value="1"/>
</dbReference>
<comment type="similarity">
    <text evidence="2">Belongs to the cerato-ulmin hydrophobin family.</text>
</comment>
<dbReference type="Proteomes" id="UP001391051">
    <property type="component" value="Unassembled WGS sequence"/>
</dbReference>
<comment type="caution">
    <text evidence="5">The sequence shown here is derived from an EMBL/GenBank/DDBJ whole genome shotgun (WGS) entry which is preliminary data.</text>
</comment>
<name>A0ABR1QES1_9PEZI</name>
<keyword evidence="6" id="KW-1185">Reference proteome</keyword>
<gene>
    <name evidence="5" type="ORF">PG986_008122</name>
</gene>
<dbReference type="PANTHER" id="PTHR42341:SF1">
    <property type="entry name" value="HYDROPHOBIN"/>
    <property type="match status" value="1"/>
</dbReference>
<evidence type="ECO:0000313" key="5">
    <source>
        <dbReference type="EMBL" id="KAK7952394.1"/>
    </source>
</evidence>
<evidence type="ECO:0000256" key="2">
    <source>
        <dbReference type="ARBA" id="ARBA00009576"/>
    </source>
</evidence>
<dbReference type="CDD" id="cd23508">
    <property type="entry name" value="hydrophobin_II"/>
    <property type="match status" value="1"/>
</dbReference>
<protein>
    <recommendedName>
        <fullName evidence="7">Hydrophobin</fullName>
    </recommendedName>
</protein>
<reference evidence="5 6" key="1">
    <citation type="submission" date="2023-01" db="EMBL/GenBank/DDBJ databases">
        <title>Analysis of 21 Apiospora genomes using comparative genomics revels a genus with tremendous synthesis potential of carbohydrate active enzymes and secondary metabolites.</title>
        <authorList>
            <person name="Sorensen T."/>
        </authorList>
    </citation>
    <scope>NUCLEOTIDE SEQUENCE [LARGE SCALE GENOMIC DNA]</scope>
    <source>
        <strain evidence="5 6">CBS 24483</strain>
    </source>
</reference>
<evidence type="ECO:0000313" key="6">
    <source>
        <dbReference type="Proteomes" id="UP001391051"/>
    </source>
</evidence>
<feature type="chain" id="PRO_5045553874" description="Hydrophobin" evidence="4">
    <location>
        <begin position="18"/>
        <end position="130"/>
    </location>
</feature>
<dbReference type="RefSeq" id="XP_066700456.1">
    <property type="nucleotide sequence ID" value="XM_066844344.1"/>
</dbReference>
<dbReference type="InterPro" id="IPR010636">
    <property type="entry name" value="Class_II_hydrophobin"/>
</dbReference>
<dbReference type="InterPro" id="IPR036686">
    <property type="entry name" value="Class_II_Hydrophobin_sf"/>
</dbReference>
<dbReference type="GeneID" id="92077406"/>
<sequence length="130" mass="13370">MKCFAVATAAFASLALAAPAAEQQLDSRQAYVPCTGLYGSQQCCATGVLGVADLDCGSPPNPFETAGELSEVCAAIGQRARCCVLPIASFPSPPLYATCTRVQCINMTISSALASCARRLLAFRVEGGTS</sequence>
<dbReference type="Gene3D" id="3.20.120.10">
    <property type="entry name" value="Hydrophobin"/>
    <property type="match status" value="1"/>
</dbReference>